<evidence type="ECO:0000313" key="2">
    <source>
        <dbReference type="Proteomes" id="UP001497480"/>
    </source>
</evidence>
<dbReference type="Proteomes" id="UP001497480">
    <property type="component" value="Unassembled WGS sequence"/>
</dbReference>
<proteinExistence type="predicted"/>
<accession>A0AAV1XDN1</accession>
<name>A0AAV1XDN1_LUPLU</name>
<dbReference type="EMBL" id="CAXHTB010000014">
    <property type="protein sequence ID" value="CAL0319758.1"/>
    <property type="molecule type" value="Genomic_DNA"/>
</dbReference>
<reference evidence="1 2" key="1">
    <citation type="submission" date="2024-03" db="EMBL/GenBank/DDBJ databases">
        <authorList>
            <person name="Martinez-Hernandez J."/>
        </authorList>
    </citation>
    <scope>NUCLEOTIDE SEQUENCE [LARGE SCALE GENOMIC DNA]</scope>
</reference>
<comment type="caution">
    <text evidence="1">The sequence shown here is derived from an EMBL/GenBank/DDBJ whole genome shotgun (WGS) entry which is preliminary data.</text>
</comment>
<evidence type="ECO:0000313" key="1">
    <source>
        <dbReference type="EMBL" id="CAL0319758.1"/>
    </source>
</evidence>
<dbReference type="AlphaFoldDB" id="A0AAV1XDN1"/>
<keyword evidence="2" id="KW-1185">Reference proteome</keyword>
<sequence length="99" mass="11532">MSFFWQVAVIRLSCVQGSRVYIKISSLYNVVENLFLLLHTMVTKLVNRSLQRREPRRTPSSFFIVGAMVNGGLRFMDYVSIFSGKWFCSSWIHMLKCSN</sequence>
<organism evidence="1 2">
    <name type="scientific">Lupinus luteus</name>
    <name type="common">European yellow lupine</name>
    <dbReference type="NCBI Taxonomy" id="3873"/>
    <lineage>
        <taxon>Eukaryota</taxon>
        <taxon>Viridiplantae</taxon>
        <taxon>Streptophyta</taxon>
        <taxon>Embryophyta</taxon>
        <taxon>Tracheophyta</taxon>
        <taxon>Spermatophyta</taxon>
        <taxon>Magnoliopsida</taxon>
        <taxon>eudicotyledons</taxon>
        <taxon>Gunneridae</taxon>
        <taxon>Pentapetalae</taxon>
        <taxon>rosids</taxon>
        <taxon>fabids</taxon>
        <taxon>Fabales</taxon>
        <taxon>Fabaceae</taxon>
        <taxon>Papilionoideae</taxon>
        <taxon>50 kb inversion clade</taxon>
        <taxon>genistoids sensu lato</taxon>
        <taxon>core genistoids</taxon>
        <taxon>Genisteae</taxon>
        <taxon>Lupinus</taxon>
    </lineage>
</organism>
<protein>
    <submittedName>
        <fullName evidence="1">Uncharacterized protein</fullName>
    </submittedName>
</protein>
<gene>
    <name evidence="1" type="ORF">LLUT_LOCUS20818</name>
</gene>